<evidence type="ECO:0000313" key="14">
    <source>
        <dbReference type="Proteomes" id="UP001449657"/>
    </source>
</evidence>
<comment type="similarity">
    <text evidence="3">Belongs to the major facilitator superfamily. FHS transporter (TC 2.A.1.7) family.</text>
</comment>
<dbReference type="EMBL" id="CP150096">
    <property type="protein sequence ID" value="WZN48789.1"/>
    <property type="molecule type" value="Genomic_DNA"/>
</dbReference>
<feature type="transmembrane region" description="Helical" evidence="11">
    <location>
        <begin position="154"/>
        <end position="177"/>
    </location>
</feature>
<dbReference type="Proteomes" id="UP001449657">
    <property type="component" value="Chromosome"/>
</dbReference>
<keyword evidence="14" id="KW-1185">Reference proteome</keyword>
<dbReference type="PANTHER" id="PTHR43702:SF3">
    <property type="entry name" value="PROTEIN TSGA"/>
    <property type="match status" value="1"/>
</dbReference>
<evidence type="ECO:0000256" key="2">
    <source>
        <dbReference type="ARBA" id="ARBA00004429"/>
    </source>
</evidence>
<keyword evidence="8 11" id="KW-0812">Transmembrane</keyword>
<dbReference type="Pfam" id="PF07690">
    <property type="entry name" value="MFS_1"/>
    <property type="match status" value="1"/>
</dbReference>
<accession>A0ABZ2Z968</accession>
<dbReference type="PANTHER" id="PTHR43702">
    <property type="entry name" value="L-FUCOSE-PROTON SYMPORTER"/>
    <property type="match status" value="1"/>
</dbReference>
<dbReference type="CDD" id="cd17394">
    <property type="entry name" value="MFS_FucP_like"/>
    <property type="match status" value="1"/>
</dbReference>
<evidence type="ECO:0000256" key="11">
    <source>
        <dbReference type="SAM" id="Phobius"/>
    </source>
</evidence>
<dbReference type="InterPro" id="IPR005964">
    <property type="entry name" value="Glc/Gal_transptr_bac"/>
</dbReference>
<comment type="function">
    <text evidence="1">Intake of glucose and galactose.</text>
</comment>
<keyword evidence="9 11" id="KW-1133">Transmembrane helix</keyword>
<dbReference type="InterPro" id="IPR005275">
    <property type="entry name" value="Lfuc_symporter_FucP"/>
</dbReference>
<reference evidence="13 14" key="1">
    <citation type="submission" date="2024-03" db="EMBL/GenBank/DDBJ databases">
        <title>Chitinophaga caseinilytica sp. nov., a casein hydrolysing bacterium isolated from forest soil.</title>
        <authorList>
            <person name="Lee D.S."/>
            <person name="Han D.M."/>
            <person name="Baek J.H."/>
            <person name="Choi D.G."/>
            <person name="Jeon J.H."/>
            <person name="Jeon C.O."/>
        </authorList>
    </citation>
    <scope>NUCLEOTIDE SEQUENCE [LARGE SCALE GENOMIC DNA]</scope>
    <source>
        <strain evidence="13 14">KACC 19118</strain>
    </source>
</reference>
<dbReference type="RefSeq" id="WP_341843371.1">
    <property type="nucleotide sequence ID" value="NZ_CP149792.1"/>
</dbReference>
<organism evidence="13 14">
    <name type="scientific">Chitinophaga caseinilytica</name>
    <dbReference type="NCBI Taxonomy" id="2267521"/>
    <lineage>
        <taxon>Bacteria</taxon>
        <taxon>Pseudomonadati</taxon>
        <taxon>Bacteroidota</taxon>
        <taxon>Chitinophagia</taxon>
        <taxon>Chitinophagales</taxon>
        <taxon>Chitinophagaceae</taxon>
        <taxon>Chitinophaga</taxon>
    </lineage>
</organism>
<dbReference type="InterPro" id="IPR020846">
    <property type="entry name" value="MFS_dom"/>
</dbReference>
<evidence type="ECO:0000256" key="7">
    <source>
        <dbReference type="ARBA" id="ARBA00022597"/>
    </source>
</evidence>
<dbReference type="InterPro" id="IPR050375">
    <property type="entry name" value="MFS_TsgA-like"/>
</dbReference>
<evidence type="ECO:0000256" key="1">
    <source>
        <dbReference type="ARBA" id="ARBA00003321"/>
    </source>
</evidence>
<feature type="transmembrane region" description="Helical" evidence="11">
    <location>
        <begin position="64"/>
        <end position="84"/>
    </location>
</feature>
<dbReference type="InterPro" id="IPR036259">
    <property type="entry name" value="MFS_trans_sf"/>
</dbReference>
<feature type="transmembrane region" description="Helical" evidence="11">
    <location>
        <begin position="91"/>
        <end position="110"/>
    </location>
</feature>
<keyword evidence="6" id="KW-0997">Cell inner membrane</keyword>
<feature type="transmembrane region" description="Helical" evidence="11">
    <location>
        <begin position="257"/>
        <end position="281"/>
    </location>
</feature>
<feature type="transmembrane region" description="Helical" evidence="11">
    <location>
        <begin position="293"/>
        <end position="311"/>
    </location>
</feature>
<keyword evidence="4" id="KW-0813">Transport</keyword>
<evidence type="ECO:0000256" key="10">
    <source>
        <dbReference type="ARBA" id="ARBA00023136"/>
    </source>
</evidence>
<dbReference type="SUPFAM" id="SSF103473">
    <property type="entry name" value="MFS general substrate transporter"/>
    <property type="match status" value="1"/>
</dbReference>
<feature type="transmembrane region" description="Helical" evidence="11">
    <location>
        <begin position="408"/>
        <end position="426"/>
    </location>
</feature>
<protein>
    <submittedName>
        <fullName evidence="13">L-fucose:H+ symporter permease</fullName>
    </submittedName>
</protein>
<keyword evidence="7" id="KW-0762">Sugar transport</keyword>
<evidence type="ECO:0000259" key="12">
    <source>
        <dbReference type="PROSITE" id="PS50850"/>
    </source>
</evidence>
<dbReference type="PROSITE" id="PS50850">
    <property type="entry name" value="MFS"/>
    <property type="match status" value="1"/>
</dbReference>
<evidence type="ECO:0000256" key="6">
    <source>
        <dbReference type="ARBA" id="ARBA00022519"/>
    </source>
</evidence>
<evidence type="ECO:0000256" key="9">
    <source>
        <dbReference type="ARBA" id="ARBA00022989"/>
    </source>
</evidence>
<comment type="subcellular location">
    <subcellularLocation>
        <location evidence="2">Cell inner membrane</location>
        <topology evidence="2">Multi-pass membrane protein</topology>
    </subcellularLocation>
</comment>
<evidence type="ECO:0000256" key="5">
    <source>
        <dbReference type="ARBA" id="ARBA00022475"/>
    </source>
</evidence>
<sequence>MAGGAATTTQYTTAPSGNKASGYLFPFILVTSLFFLWALVHNLSPILIPHLKKACMLTDTQSSFIDSAVFLAYFLLALPAGFFMKRFGFKAGIILGLMLYAAGALLFIPAANSGQYAFFLIALFVIASGLTFLETAANPYVTILGKPETATQRLNLAQCFNGLGAFVAPIIGAQFILSGTEHTEAELKAMPAAELQQYLAGEAATVKMPYMIIGIVVILVAVLFIFTKLPDIKEEKDEKTTTGNHPKEGSIFKHKHLIAAIITQFFYVGAQVGVSAFFIRFAKFAGHMPEKDAGFLLGAVAGLGFMIGRFVGTFLMRYVKPHTLLALYALINVVLVGIAMTTKGDVAIYTVLAVPFFMSIMFPTIFSLGLEGLEGGHTKLGSSLLVMSIVGGAIFPPAMGLISDATSIQTAYLIPVVCFLVVLWFATKGYKLGRTN</sequence>
<keyword evidence="5" id="KW-1003">Cell membrane</keyword>
<feature type="transmembrane region" description="Helical" evidence="11">
    <location>
        <begin position="382"/>
        <end position="402"/>
    </location>
</feature>
<proteinExistence type="inferred from homology"/>
<feature type="transmembrane region" description="Helical" evidence="11">
    <location>
        <begin position="208"/>
        <end position="226"/>
    </location>
</feature>
<feature type="transmembrane region" description="Helical" evidence="11">
    <location>
        <begin position="323"/>
        <end position="340"/>
    </location>
</feature>
<keyword evidence="10 11" id="KW-0472">Membrane</keyword>
<gene>
    <name evidence="13" type="primary">fucP</name>
    <name evidence="13" type="ORF">WJU22_11460</name>
</gene>
<evidence type="ECO:0000256" key="3">
    <source>
        <dbReference type="ARBA" id="ARBA00009120"/>
    </source>
</evidence>
<evidence type="ECO:0000256" key="4">
    <source>
        <dbReference type="ARBA" id="ARBA00022448"/>
    </source>
</evidence>
<feature type="domain" description="Major facilitator superfamily (MFS) profile" evidence="12">
    <location>
        <begin position="26"/>
        <end position="430"/>
    </location>
</feature>
<feature type="transmembrane region" description="Helical" evidence="11">
    <location>
        <begin position="116"/>
        <end position="133"/>
    </location>
</feature>
<feature type="transmembrane region" description="Helical" evidence="11">
    <location>
        <begin position="23"/>
        <end position="44"/>
    </location>
</feature>
<dbReference type="InterPro" id="IPR011701">
    <property type="entry name" value="MFS"/>
</dbReference>
<feature type="transmembrane region" description="Helical" evidence="11">
    <location>
        <begin position="346"/>
        <end position="370"/>
    </location>
</feature>
<dbReference type="Gene3D" id="1.20.1250.20">
    <property type="entry name" value="MFS general substrate transporter like domains"/>
    <property type="match status" value="2"/>
</dbReference>
<name>A0ABZ2Z968_9BACT</name>
<evidence type="ECO:0000313" key="13">
    <source>
        <dbReference type="EMBL" id="WZN48789.1"/>
    </source>
</evidence>
<dbReference type="NCBIfam" id="TIGR01272">
    <property type="entry name" value="gluP"/>
    <property type="match status" value="1"/>
</dbReference>
<evidence type="ECO:0000256" key="8">
    <source>
        <dbReference type="ARBA" id="ARBA00022692"/>
    </source>
</evidence>
<dbReference type="NCBIfam" id="TIGR00885">
    <property type="entry name" value="fucP"/>
    <property type="match status" value="1"/>
</dbReference>